<gene>
    <name evidence="1" type="ORF">ABVT11_06255</name>
</gene>
<accession>A0ABV2CPJ6</accession>
<dbReference type="RefSeq" id="WP_345925513.1">
    <property type="nucleotide sequence ID" value="NZ_JBDIVF010000002.1"/>
</dbReference>
<dbReference type="EMBL" id="JBEWLZ010000003">
    <property type="protein sequence ID" value="MET1489422.1"/>
    <property type="molecule type" value="Genomic_DNA"/>
</dbReference>
<comment type="caution">
    <text evidence="1">The sequence shown here is derived from an EMBL/GenBank/DDBJ whole genome shotgun (WGS) entry which is preliminary data.</text>
</comment>
<dbReference type="Proteomes" id="UP001548590">
    <property type="component" value="Unassembled WGS sequence"/>
</dbReference>
<name>A0ABV2CPJ6_9RHOO</name>
<proteinExistence type="predicted"/>
<evidence type="ECO:0000313" key="2">
    <source>
        <dbReference type="Proteomes" id="UP001548590"/>
    </source>
</evidence>
<evidence type="ECO:0000313" key="1">
    <source>
        <dbReference type="EMBL" id="MET1489422.1"/>
    </source>
</evidence>
<organism evidence="1 2">
    <name type="scientific">Uliginosibacterium paludis</name>
    <dbReference type="NCBI Taxonomy" id="1615952"/>
    <lineage>
        <taxon>Bacteria</taxon>
        <taxon>Pseudomonadati</taxon>
        <taxon>Pseudomonadota</taxon>
        <taxon>Betaproteobacteria</taxon>
        <taxon>Rhodocyclales</taxon>
        <taxon>Zoogloeaceae</taxon>
        <taxon>Uliginosibacterium</taxon>
    </lineage>
</organism>
<keyword evidence="2" id="KW-1185">Reference proteome</keyword>
<protein>
    <recommendedName>
        <fullName evidence="3">Lipoprotein</fullName>
    </recommendedName>
</protein>
<evidence type="ECO:0008006" key="3">
    <source>
        <dbReference type="Google" id="ProtNLM"/>
    </source>
</evidence>
<dbReference type="PROSITE" id="PS51257">
    <property type="entry name" value="PROKAR_LIPOPROTEIN"/>
    <property type="match status" value="1"/>
</dbReference>
<sequence length="102" mass="10429">MRALLSAVLPLLAGCVVMPKTEEVYDRSCQIYVREMSLEAVNVGGVRLGLCQNAGCLGGAAVVGAVAAASAVISGSIVVVGNTVYWLEKKGRCNPPPAAPAE</sequence>
<reference evidence="1 2" key="1">
    <citation type="submission" date="2024-07" db="EMBL/GenBank/DDBJ databases">
        <title>Uliginosibacterium paludis KCTC:42655.</title>
        <authorList>
            <person name="Kim M.K."/>
        </authorList>
    </citation>
    <scope>NUCLEOTIDE SEQUENCE [LARGE SCALE GENOMIC DNA]</scope>
    <source>
        <strain evidence="1 2">KCTC 42655</strain>
    </source>
</reference>